<dbReference type="OMA" id="KVQNDAW"/>
<name>A0A7N0ZSV0_KALFE</name>
<reference evidence="2" key="1">
    <citation type="submission" date="2021-01" db="UniProtKB">
        <authorList>
            <consortium name="EnsemblPlants"/>
        </authorList>
    </citation>
    <scope>IDENTIFICATION</scope>
</reference>
<dbReference type="SUPFAM" id="SSF52540">
    <property type="entry name" value="P-loop containing nucleoside triphosphate hydrolases"/>
    <property type="match status" value="1"/>
</dbReference>
<dbReference type="AlphaFoldDB" id="A0A7N0ZSV0"/>
<proteinExistence type="predicted"/>
<dbReference type="Proteomes" id="UP000594263">
    <property type="component" value="Unplaced"/>
</dbReference>
<feature type="region of interest" description="Disordered" evidence="1">
    <location>
        <begin position="1"/>
        <end position="36"/>
    </location>
</feature>
<dbReference type="GO" id="GO:0006261">
    <property type="term" value="P:DNA-templated DNA replication"/>
    <property type="evidence" value="ECO:0007669"/>
    <property type="project" value="TreeGrafter"/>
</dbReference>
<dbReference type="FunFam" id="1.10.8.60:FF:000030">
    <property type="entry name" value="replication factor C subunit 3"/>
    <property type="match status" value="1"/>
</dbReference>
<dbReference type="Pfam" id="PF21960">
    <property type="entry name" value="RCF1-5-like_lid"/>
    <property type="match status" value="1"/>
</dbReference>
<feature type="compositionally biased region" description="Polar residues" evidence="1">
    <location>
        <begin position="145"/>
        <end position="173"/>
    </location>
</feature>
<organism evidence="2 3">
    <name type="scientific">Kalanchoe fedtschenkoi</name>
    <name type="common">Lavender scallops</name>
    <name type="synonym">South American air plant</name>
    <dbReference type="NCBI Taxonomy" id="63787"/>
    <lineage>
        <taxon>Eukaryota</taxon>
        <taxon>Viridiplantae</taxon>
        <taxon>Streptophyta</taxon>
        <taxon>Embryophyta</taxon>
        <taxon>Tracheophyta</taxon>
        <taxon>Spermatophyta</taxon>
        <taxon>Magnoliopsida</taxon>
        <taxon>eudicotyledons</taxon>
        <taxon>Gunneridae</taxon>
        <taxon>Pentapetalae</taxon>
        <taxon>Saxifragales</taxon>
        <taxon>Crassulaceae</taxon>
        <taxon>Kalanchoe</taxon>
    </lineage>
</organism>
<sequence length="608" mass="68460">MESSLSRHGRGFSASHAGVKQRRSGYEPSDTEIEWQECPKRDVEAHPQPQVAPAAAVKNVIPFNHIRRTVSSKFEFENPSPAKVAVGEINEMVAQAKLSKGPICPDPEYETTDSIGDLFFSRDLTAPSRQKDVLEPKIVNGRDAISNQRVRANGGYRTQHQRNPSGSGLPRSTSRQSIGRISSASSSMSDASNRTTESMRNFTADRRRVQSEAWFGCMNNGPCRKSAKSPEHKRAVNEELLIKKAFVVEEIRQFWADKYQPASLNGFTYHRKEAQLLKELVAQDACPHILLKGPSGAGKRSLVMALLREIFGDSSWNITHEIRYFQIQKDKRPMKVPIPLTSSAHHVELNVNSDVNARHGLMALVKEISNSYDVIPEVSIANLKAEYKVIVLYDVDKAPESIQHLIKWVIDCYSNACKLILCCGNDVSIQEAVRNRCKVISVDAPVTDEVIELLIQIARNEELDLPISFATKIANKSKQDLRKAIMTLEACKANNYPFLEDQPIPLGWEEVVVEMGADIQADPSPNRLFIIRGKLQKLLVDFVHPKLILQKLVEEFLKRVNSSFKREVYFWHAYYDKRLSSGTSSLLKLEELVAKLMSLYRISLNHGT</sequence>
<feature type="region of interest" description="Disordered" evidence="1">
    <location>
        <begin position="142"/>
        <end position="202"/>
    </location>
</feature>
<dbReference type="Gene3D" id="1.10.8.60">
    <property type="match status" value="1"/>
</dbReference>
<feature type="compositionally biased region" description="Low complexity" evidence="1">
    <location>
        <begin position="174"/>
        <end position="192"/>
    </location>
</feature>
<dbReference type="GO" id="GO:0005634">
    <property type="term" value="C:nucleus"/>
    <property type="evidence" value="ECO:0007669"/>
    <property type="project" value="TreeGrafter"/>
</dbReference>
<dbReference type="Pfam" id="PF22534">
    <property type="entry name" value="RFC_C"/>
    <property type="match status" value="1"/>
</dbReference>
<dbReference type="InterPro" id="IPR027417">
    <property type="entry name" value="P-loop_NTPase"/>
</dbReference>
<evidence type="ECO:0000313" key="2">
    <source>
        <dbReference type="EnsemblPlants" id="Kaladp0024s0945.1.v1.1"/>
    </source>
</evidence>
<dbReference type="SUPFAM" id="SSF48019">
    <property type="entry name" value="post-AAA+ oligomerization domain-like"/>
    <property type="match status" value="1"/>
</dbReference>
<dbReference type="EnsemblPlants" id="Kaladp0024s0945.1.v1.1">
    <property type="protein sequence ID" value="Kaladp0024s0945.1.v1.1"/>
    <property type="gene ID" value="Kaladp0024s0945.v1.1"/>
</dbReference>
<dbReference type="GO" id="GO:0003677">
    <property type="term" value="F:DNA binding"/>
    <property type="evidence" value="ECO:0007669"/>
    <property type="project" value="InterPro"/>
</dbReference>
<evidence type="ECO:0000256" key="1">
    <source>
        <dbReference type="SAM" id="MobiDB-lite"/>
    </source>
</evidence>
<dbReference type="Gene3D" id="3.40.50.300">
    <property type="entry name" value="P-loop containing nucleotide triphosphate hydrolases"/>
    <property type="match status" value="1"/>
</dbReference>
<dbReference type="InterPro" id="IPR050238">
    <property type="entry name" value="DNA_Rep/Repair_Clamp_Loader"/>
</dbReference>
<dbReference type="GO" id="GO:0006281">
    <property type="term" value="P:DNA repair"/>
    <property type="evidence" value="ECO:0007669"/>
    <property type="project" value="TreeGrafter"/>
</dbReference>
<dbReference type="GO" id="GO:0003689">
    <property type="term" value="F:DNA clamp loader activity"/>
    <property type="evidence" value="ECO:0007669"/>
    <property type="project" value="TreeGrafter"/>
</dbReference>
<dbReference type="Gene3D" id="1.20.272.10">
    <property type="match status" value="1"/>
</dbReference>
<accession>A0A7N0ZSV0</accession>
<dbReference type="GO" id="GO:0005663">
    <property type="term" value="C:DNA replication factor C complex"/>
    <property type="evidence" value="ECO:0007669"/>
    <property type="project" value="TreeGrafter"/>
</dbReference>
<dbReference type="PANTHER" id="PTHR11669:SF25">
    <property type="entry name" value="OS02G0704966 PROTEIN"/>
    <property type="match status" value="1"/>
</dbReference>
<protein>
    <recommendedName>
        <fullName evidence="4">Replication factor C subunit 3</fullName>
    </recommendedName>
</protein>
<evidence type="ECO:0000313" key="3">
    <source>
        <dbReference type="Proteomes" id="UP000594263"/>
    </source>
</evidence>
<evidence type="ECO:0008006" key="4">
    <source>
        <dbReference type="Google" id="ProtNLM"/>
    </source>
</evidence>
<dbReference type="PANTHER" id="PTHR11669">
    <property type="entry name" value="REPLICATION FACTOR C / DNA POLYMERASE III GAMMA-TAU SUBUNIT"/>
    <property type="match status" value="1"/>
</dbReference>
<dbReference type="CDD" id="cd00882">
    <property type="entry name" value="Ras_like_GTPase"/>
    <property type="match status" value="1"/>
</dbReference>
<dbReference type="InterPro" id="IPR008921">
    <property type="entry name" value="DNA_pol3_clamp-load_cplx_C"/>
</dbReference>
<dbReference type="Gramene" id="Kaladp0024s0945.1.v1.1">
    <property type="protein sequence ID" value="Kaladp0024s0945.1.v1.1"/>
    <property type="gene ID" value="Kaladp0024s0945.v1.1"/>
</dbReference>
<keyword evidence="3" id="KW-1185">Reference proteome</keyword>